<evidence type="ECO:0000256" key="2">
    <source>
        <dbReference type="ARBA" id="ARBA00022723"/>
    </source>
</evidence>
<keyword evidence="5" id="KW-0408">Iron</keyword>
<name>A0A916TV68_9SPHN</name>
<feature type="domain" description="TauD/TfdA-like" evidence="6">
    <location>
        <begin position="3"/>
        <end position="270"/>
    </location>
</feature>
<dbReference type="InterPro" id="IPR003819">
    <property type="entry name" value="TauD/TfdA-like"/>
</dbReference>
<dbReference type="RefSeq" id="WP_188772856.1">
    <property type="nucleotide sequence ID" value="NZ_BMHK01000036.1"/>
</dbReference>
<comment type="similarity">
    <text evidence="1">Belongs to the TfdA dioxygenase family.</text>
</comment>
<dbReference type="EMBL" id="BMHK01000036">
    <property type="protein sequence ID" value="GGC13121.1"/>
    <property type="molecule type" value="Genomic_DNA"/>
</dbReference>
<dbReference type="AlphaFoldDB" id="A0A916TV68"/>
<dbReference type="InterPro" id="IPR042098">
    <property type="entry name" value="TauD-like_sf"/>
</dbReference>
<accession>A0A916TV68</accession>
<keyword evidence="4" id="KW-0560">Oxidoreductase</keyword>
<keyword evidence="2" id="KW-0479">Metal-binding</keyword>
<dbReference type="Proteomes" id="UP000608154">
    <property type="component" value="Unassembled WGS sequence"/>
</dbReference>
<dbReference type="PANTHER" id="PTHR43779">
    <property type="entry name" value="DIOXYGENASE RV0097-RELATED"/>
    <property type="match status" value="1"/>
</dbReference>
<comment type="caution">
    <text evidence="7">The sequence shown here is derived from an EMBL/GenBank/DDBJ whole genome shotgun (WGS) entry which is preliminary data.</text>
</comment>
<organism evidence="7 8">
    <name type="scientific">Novosphingobium endophyticum</name>
    <dbReference type="NCBI Taxonomy" id="1955250"/>
    <lineage>
        <taxon>Bacteria</taxon>
        <taxon>Pseudomonadati</taxon>
        <taxon>Pseudomonadota</taxon>
        <taxon>Alphaproteobacteria</taxon>
        <taxon>Sphingomonadales</taxon>
        <taxon>Sphingomonadaceae</taxon>
        <taxon>Novosphingobium</taxon>
    </lineage>
</organism>
<dbReference type="PANTHER" id="PTHR43779:SF3">
    <property type="entry name" value="(3R)-3-[(CARBOXYMETHYL)AMINO]FATTY ACID OXYGENASE_DECARBOXYLASE"/>
    <property type="match status" value="1"/>
</dbReference>
<evidence type="ECO:0000313" key="8">
    <source>
        <dbReference type="Proteomes" id="UP000608154"/>
    </source>
</evidence>
<dbReference type="GO" id="GO:0016706">
    <property type="term" value="F:2-oxoglutarate-dependent dioxygenase activity"/>
    <property type="evidence" value="ECO:0007669"/>
    <property type="project" value="UniProtKB-ARBA"/>
</dbReference>
<reference evidence="7" key="2">
    <citation type="submission" date="2020-09" db="EMBL/GenBank/DDBJ databases">
        <authorList>
            <person name="Sun Q."/>
            <person name="Zhou Y."/>
        </authorList>
    </citation>
    <scope>NUCLEOTIDE SEQUENCE</scope>
    <source>
        <strain evidence="7">CGMCC 1.15095</strain>
    </source>
</reference>
<evidence type="ECO:0000256" key="4">
    <source>
        <dbReference type="ARBA" id="ARBA00023002"/>
    </source>
</evidence>
<evidence type="ECO:0000256" key="5">
    <source>
        <dbReference type="ARBA" id="ARBA00023004"/>
    </source>
</evidence>
<proteinExistence type="inferred from homology"/>
<dbReference type="InterPro" id="IPR051178">
    <property type="entry name" value="TfdA_dioxygenase"/>
</dbReference>
<dbReference type="Gene3D" id="3.60.130.10">
    <property type="entry name" value="Clavaminate synthase-like"/>
    <property type="match status" value="1"/>
</dbReference>
<dbReference type="GO" id="GO:0046872">
    <property type="term" value="F:metal ion binding"/>
    <property type="evidence" value="ECO:0007669"/>
    <property type="project" value="UniProtKB-KW"/>
</dbReference>
<evidence type="ECO:0000259" key="6">
    <source>
        <dbReference type="Pfam" id="PF02668"/>
    </source>
</evidence>
<evidence type="ECO:0000256" key="1">
    <source>
        <dbReference type="ARBA" id="ARBA00005896"/>
    </source>
</evidence>
<reference evidence="7" key="1">
    <citation type="journal article" date="2014" name="Int. J. Syst. Evol. Microbiol.">
        <title>Complete genome sequence of Corynebacterium casei LMG S-19264T (=DSM 44701T), isolated from a smear-ripened cheese.</title>
        <authorList>
            <consortium name="US DOE Joint Genome Institute (JGI-PGF)"/>
            <person name="Walter F."/>
            <person name="Albersmeier A."/>
            <person name="Kalinowski J."/>
            <person name="Ruckert C."/>
        </authorList>
    </citation>
    <scope>NUCLEOTIDE SEQUENCE</scope>
    <source>
        <strain evidence="7">CGMCC 1.15095</strain>
    </source>
</reference>
<sequence length="289" mass="31826">MLIKPITPEIGATVEVASEAVLADGAAELLLEALNCYNVLVFPQVRMSDDIFLALTAALGDMHENKVTDDGSAASNKGIFRIALDKDDKTQREFILGNDFWHIDGMSYTVPVKATLLKCESAPKEGGDTGFANLHAAYAALPDDKKRALAGLKVGHCLSSSLRRLYEQPTAEDFARWDAIFPRLEHPLVWKQESGKSALLIGSTANDITGMDETKSRALLDELLEWCTQDRFTYRHKWQDGDLVIFNNPGLLHRSYPYDDAAGRVMHRTTLKGREAIGSDASPLSAALY</sequence>
<dbReference type="SUPFAM" id="SSF51197">
    <property type="entry name" value="Clavaminate synthase-like"/>
    <property type="match status" value="1"/>
</dbReference>
<protein>
    <submittedName>
        <fullName evidence="7">Taurine catabolism dioxygenase</fullName>
    </submittedName>
</protein>
<evidence type="ECO:0000256" key="3">
    <source>
        <dbReference type="ARBA" id="ARBA00022964"/>
    </source>
</evidence>
<keyword evidence="8" id="KW-1185">Reference proteome</keyword>
<evidence type="ECO:0000313" key="7">
    <source>
        <dbReference type="EMBL" id="GGC13121.1"/>
    </source>
</evidence>
<keyword evidence="3 7" id="KW-0223">Dioxygenase</keyword>
<dbReference type="Pfam" id="PF02668">
    <property type="entry name" value="TauD"/>
    <property type="match status" value="1"/>
</dbReference>
<gene>
    <name evidence="7" type="ORF">GCM10011494_34980</name>
</gene>